<evidence type="ECO:0000313" key="5">
    <source>
        <dbReference type="EMBL" id="KAK0519608.1"/>
    </source>
</evidence>
<feature type="region of interest" description="Disordered" evidence="2">
    <location>
        <begin position="394"/>
        <end position="432"/>
    </location>
</feature>
<feature type="compositionally biased region" description="Gly residues" evidence="2">
    <location>
        <begin position="47"/>
        <end position="56"/>
    </location>
</feature>
<dbReference type="InterPro" id="IPR051624">
    <property type="entry name" value="RMD1/Sad1-interacting"/>
</dbReference>
<feature type="compositionally biased region" description="Basic residues" evidence="2">
    <location>
        <begin position="113"/>
        <end position="127"/>
    </location>
</feature>
<dbReference type="Proteomes" id="UP001176521">
    <property type="component" value="Unassembled WGS sequence"/>
</dbReference>
<feature type="region of interest" description="Disordered" evidence="2">
    <location>
        <begin position="1"/>
        <end position="191"/>
    </location>
</feature>
<comment type="caution">
    <text evidence="5">The sequence shown here is derived from an EMBL/GenBank/DDBJ whole genome shotgun (WGS) entry which is preliminary data.</text>
</comment>
<comment type="similarity">
    <text evidence="1">Belongs to the RMD1/sif2 family.</text>
</comment>
<feature type="compositionally biased region" description="Gly residues" evidence="2">
    <location>
        <begin position="17"/>
        <end position="30"/>
    </location>
</feature>
<feature type="compositionally biased region" description="Low complexity" evidence="2">
    <location>
        <begin position="341"/>
        <end position="356"/>
    </location>
</feature>
<keyword evidence="3" id="KW-0812">Transmembrane</keyword>
<protein>
    <submittedName>
        <fullName evidence="5">Sporulation protein rmd1</fullName>
    </submittedName>
</protein>
<proteinExistence type="inferred from homology"/>
<evidence type="ECO:0000313" key="6">
    <source>
        <dbReference type="Proteomes" id="UP001176521"/>
    </source>
</evidence>
<reference evidence="5" key="1">
    <citation type="journal article" date="2023" name="PhytoFront">
        <title>Draft Genome Resources of Seven Strains of Tilletia horrida, Causal Agent of Kernel Smut of Rice.</title>
        <authorList>
            <person name="Khanal S."/>
            <person name="Antony Babu S."/>
            <person name="Zhou X.G."/>
        </authorList>
    </citation>
    <scope>NUCLEOTIDE SEQUENCE</scope>
    <source>
        <strain evidence="5">TX3</strain>
    </source>
</reference>
<feature type="domain" description="DUF155" evidence="4">
    <location>
        <begin position="449"/>
        <end position="619"/>
    </location>
</feature>
<dbReference type="PANTHER" id="PTHR16255:SF15">
    <property type="entry name" value="SPORULATION PROTEIN RMD1"/>
    <property type="match status" value="1"/>
</dbReference>
<evidence type="ECO:0000256" key="3">
    <source>
        <dbReference type="SAM" id="Phobius"/>
    </source>
</evidence>
<sequence length="670" mass="72515">MAPSLDSRRRFTTSSSGGQGHGGGGTGTGSGSSSSNYAYSAVPRHGGSTGGGGGGSSSSYGASSSLPSYYARGAQPKPKAGPNRSTKASGKLKILPEEPEEGSMTDPPPRPSHGSKHHHVAHRHHPSGRGPTSSLSTSAAPPTHTPIEALRRKPYPYPSARTAADRDGDDEDDDDEEDKSSSEGDDDNVDEAEQDEYRARLYQQLAQIPEGNMRRDARRLTRKARASLPRVTAYSTATSYRMRELTKWLQVRRESHQTNVMTFDECVYTTYSYALVDASRAAAAAAHHYHHHGHGSMRANGGVPHPNSRRPSLAPTITPSSAPKTGDLLGVPELRSHAEAEAVAQASASSSSIAGGADKDASGAGPGAGANWEAIAEANDSAAAQVAAEANAQYPTADGATLMGSEREGEGEEKMRSTQESEETSTAVLANRKQSKEDRFSVHGNVPEVFFMEYGTVVIWGMTLAEEKRLLRELKRFEVEKLAPEDIESEDLNWYLADYSRIYNDVITLRRGSSYMTKLSLSHALAQSTKISFFEGVIDNTIDSTKDIPQSIAESGKIGMPPAEIMKQIGHLFILRMNIHLVGSIVDSPEIFWSQPDLEPLYSAARSYLEIPQRIDLLNARVEVLQDMLQLLKDQVTSSHSEWLEIIVIVLIVLEIILGVATMLVDLFFA</sequence>
<dbReference type="GO" id="GO:0005739">
    <property type="term" value="C:mitochondrion"/>
    <property type="evidence" value="ECO:0007669"/>
    <property type="project" value="UniProtKB-ARBA"/>
</dbReference>
<dbReference type="InterPro" id="IPR003734">
    <property type="entry name" value="DUF155"/>
</dbReference>
<evidence type="ECO:0000256" key="1">
    <source>
        <dbReference type="ARBA" id="ARBA00008306"/>
    </source>
</evidence>
<feature type="compositionally biased region" description="Acidic residues" evidence="2">
    <location>
        <begin position="167"/>
        <end position="191"/>
    </location>
</feature>
<accession>A0AAN6G488</accession>
<feature type="region of interest" description="Disordered" evidence="2">
    <location>
        <begin position="292"/>
        <end position="368"/>
    </location>
</feature>
<name>A0AAN6G488_9BASI</name>
<dbReference type="AlphaFoldDB" id="A0AAN6G488"/>
<keyword evidence="6" id="KW-1185">Reference proteome</keyword>
<evidence type="ECO:0000256" key="2">
    <source>
        <dbReference type="SAM" id="MobiDB-lite"/>
    </source>
</evidence>
<feature type="compositionally biased region" description="Low complexity" evidence="2">
    <location>
        <begin position="57"/>
        <end position="68"/>
    </location>
</feature>
<gene>
    <name evidence="5" type="primary">RMD1</name>
    <name evidence="5" type="ORF">OC842_007395</name>
</gene>
<keyword evidence="3" id="KW-0472">Membrane</keyword>
<feature type="transmembrane region" description="Helical" evidence="3">
    <location>
        <begin position="643"/>
        <end position="669"/>
    </location>
</feature>
<dbReference type="Pfam" id="PF02582">
    <property type="entry name" value="DUF155"/>
    <property type="match status" value="1"/>
</dbReference>
<dbReference type="EMBL" id="JAPDMQ010000945">
    <property type="protein sequence ID" value="KAK0519608.1"/>
    <property type="molecule type" value="Genomic_DNA"/>
</dbReference>
<feature type="compositionally biased region" description="Basic and acidic residues" evidence="2">
    <location>
        <begin position="405"/>
        <end position="419"/>
    </location>
</feature>
<organism evidence="5 6">
    <name type="scientific">Tilletia horrida</name>
    <dbReference type="NCBI Taxonomy" id="155126"/>
    <lineage>
        <taxon>Eukaryota</taxon>
        <taxon>Fungi</taxon>
        <taxon>Dikarya</taxon>
        <taxon>Basidiomycota</taxon>
        <taxon>Ustilaginomycotina</taxon>
        <taxon>Exobasidiomycetes</taxon>
        <taxon>Tilletiales</taxon>
        <taxon>Tilletiaceae</taxon>
        <taxon>Tilletia</taxon>
    </lineage>
</organism>
<dbReference type="PANTHER" id="PTHR16255">
    <property type="entry name" value="REQUIRED FOR MEIOTIC NUCLEAR DIVISION PROTEIN 1 HOMOLOG"/>
    <property type="match status" value="1"/>
</dbReference>
<keyword evidence="3" id="KW-1133">Transmembrane helix</keyword>
<feature type="compositionally biased region" description="Low complexity" evidence="2">
    <location>
        <begin position="131"/>
        <end position="146"/>
    </location>
</feature>
<evidence type="ECO:0000259" key="4">
    <source>
        <dbReference type="Pfam" id="PF02582"/>
    </source>
</evidence>